<dbReference type="EMBL" id="QNVY02000003">
    <property type="protein sequence ID" value="RYJ51454.1"/>
    <property type="molecule type" value="Genomic_DNA"/>
</dbReference>
<gene>
    <name evidence="2" type="ORF">DR871_009645</name>
</gene>
<dbReference type="OrthoDB" id="1521716at2"/>
<feature type="signal peptide" evidence="1">
    <location>
        <begin position="1"/>
        <end position="20"/>
    </location>
</feature>
<dbReference type="PANTHER" id="PTHR41339">
    <property type="entry name" value="LIPL48"/>
    <property type="match status" value="1"/>
</dbReference>
<sequence length="425" mass="46913">MKKIILIPILCLINSMTLNAQQIKGIIGDTNWMGNWTNFRPTAAEYPETTNILTGTINSDLTLYKKNTYLLTGVVYITNNAVLTIEPGTVIRGDVETCGTLVISKGSKIMAEGEQTDPIVFTSNREISTRKPGDWGGIIIMGDAPINKTGGVGFLDFNIDPMANHYGGQNQDSNSGILKYVRIEFSGRKLNALKELNGLSLAGVGRKTKFNFIQISYSNDDSYECYGGDVNFENIISFKATDDDFDFTQGAQCNISNSLAIRYPFSSDISGSRCFEIDSFDKIENADVTKKMTKITATNITLANLEENNQGLVREAIYIKDNSYFSLNNSVVSGFKNCILLEGKIANISANLAKINLQTVLINNCDGGIQSEIPTNDSEIKNWYSSESFSIEYSKTSHTALFKESNPKKTFDFRLKVDPIVVSDN</sequence>
<protein>
    <recommendedName>
        <fullName evidence="4">T9SS C-terminal target domain-containing protein</fullName>
    </recommendedName>
</protein>
<organism evidence="2 3">
    <name type="scientific">Flavobacterium petrolei</name>
    <dbReference type="NCBI Taxonomy" id="2259594"/>
    <lineage>
        <taxon>Bacteria</taxon>
        <taxon>Pseudomonadati</taxon>
        <taxon>Bacteroidota</taxon>
        <taxon>Flavobacteriia</taxon>
        <taxon>Flavobacteriales</taxon>
        <taxon>Flavobacteriaceae</taxon>
        <taxon>Flavobacterium</taxon>
    </lineage>
</organism>
<dbReference type="AlphaFoldDB" id="A0A482TT89"/>
<proteinExistence type="predicted"/>
<dbReference type="PANTHER" id="PTHR41339:SF1">
    <property type="entry name" value="SECRETED PROTEIN"/>
    <property type="match status" value="1"/>
</dbReference>
<reference evidence="2 3" key="1">
    <citation type="submission" date="2019-01" db="EMBL/GenBank/DDBJ databases">
        <title>Flavobacterium sp. nov. isolated from arctic soil.</title>
        <authorList>
            <person name="Kim D.-U."/>
        </authorList>
    </citation>
    <scope>NUCLEOTIDE SEQUENCE [LARGE SCALE GENOMIC DNA]</scope>
    <source>
        <strain evidence="2 3">Kopri-42</strain>
    </source>
</reference>
<feature type="chain" id="PRO_5019785163" description="T9SS C-terminal target domain-containing protein" evidence="1">
    <location>
        <begin position="21"/>
        <end position="425"/>
    </location>
</feature>
<evidence type="ECO:0000256" key="1">
    <source>
        <dbReference type="SAM" id="SignalP"/>
    </source>
</evidence>
<name>A0A482TT89_9FLAO</name>
<dbReference type="Proteomes" id="UP000253235">
    <property type="component" value="Unassembled WGS sequence"/>
</dbReference>
<comment type="caution">
    <text evidence="2">The sequence shown here is derived from an EMBL/GenBank/DDBJ whole genome shotgun (WGS) entry which is preliminary data.</text>
</comment>
<evidence type="ECO:0000313" key="2">
    <source>
        <dbReference type="EMBL" id="RYJ51454.1"/>
    </source>
</evidence>
<accession>A0A482TT89</accession>
<dbReference type="RefSeq" id="WP_113666102.1">
    <property type="nucleotide sequence ID" value="NZ_QNVY02000003.1"/>
</dbReference>
<evidence type="ECO:0000313" key="3">
    <source>
        <dbReference type="Proteomes" id="UP000253235"/>
    </source>
</evidence>
<evidence type="ECO:0008006" key="4">
    <source>
        <dbReference type="Google" id="ProtNLM"/>
    </source>
</evidence>
<keyword evidence="3" id="KW-1185">Reference proteome</keyword>
<keyword evidence="1" id="KW-0732">Signal</keyword>